<feature type="domain" description="PurE" evidence="6">
    <location>
        <begin position="3"/>
        <end position="151"/>
    </location>
</feature>
<dbReference type="SUPFAM" id="SSF52255">
    <property type="entry name" value="N5-CAIR mutase (phosphoribosylaminoimidazole carboxylase, PurE)"/>
    <property type="match status" value="1"/>
</dbReference>
<protein>
    <recommendedName>
        <fullName evidence="3 4">N5-carboxyaminoimidazole ribonucleotide mutase</fullName>
        <shortName evidence="3 4">N5-CAIR mutase</shortName>
        <ecNumber evidence="3 4">5.4.99.18</ecNumber>
    </recommendedName>
    <alternativeName>
        <fullName evidence="3">5-(carboxyamino)imidazole ribonucleotide mutase</fullName>
    </alternativeName>
</protein>
<evidence type="ECO:0000256" key="1">
    <source>
        <dbReference type="ARBA" id="ARBA00022755"/>
    </source>
</evidence>
<accession>A0A1F2WK82</accession>
<proteinExistence type="inferred from homology"/>
<evidence type="ECO:0000256" key="2">
    <source>
        <dbReference type="ARBA" id="ARBA00023235"/>
    </source>
</evidence>
<comment type="catalytic activity">
    <reaction evidence="3 4">
        <text>5-carboxyamino-1-(5-phospho-D-ribosyl)imidazole + H(+) = 5-amino-1-(5-phospho-D-ribosyl)imidazole-4-carboxylate</text>
        <dbReference type="Rhea" id="RHEA:13193"/>
        <dbReference type="ChEBI" id="CHEBI:15378"/>
        <dbReference type="ChEBI" id="CHEBI:58730"/>
        <dbReference type="ChEBI" id="CHEBI:77657"/>
        <dbReference type="EC" id="5.4.99.18"/>
    </reaction>
</comment>
<feature type="binding site" evidence="3 5">
    <location>
        <position position="14"/>
    </location>
    <ligand>
        <name>substrate</name>
    </ligand>
</feature>
<dbReference type="EC" id="5.4.99.18" evidence="3 4"/>
<keyword evidence="1 3" id="KW-0658">Purine biosynthesis</keyword>
<dbReference type="PANTHER" id="PTHR23046:SF2">
    <property type="entry name" value="PHOSPHORIBOSYLAMINOIMIDAZOLE CARBOXYLASE"/>
    <property type="match status" value="1"/>
</dbReference>
<dbReference type="EMBL" id="MELK01000035">
    <property type="protein sequence ID" value="OFW57256.1"/>
    <property type="molecule type" value="Genomic_DNA"/>
</dbReference>
<dbReference type="SMART" id="SM01001">
    <property type="entry name" value="AIRC"/>
    <property type="match status" value="1"/>
</dbReference>
<dbReference type="InterPro" id="IPR000031">
    <property type="entry name" value="PurE_dom"/>
</dbReference>
<dbReference type="PIRSF" id="PIRSF001338">
    <property type="entry name" value="AIR_carboxylase"/>
    <property type="match status" value="1"/>
</dbReference>
<dbReference type="STRING" id="1797197.A2Y75_07440"/>
<dbReference type="InterPro" id="IPR033747">
    <property type="entry name" value="PurE_ClassI"/>
</dbReference>
<comment type="function">
    <text evidence="3 4">Catalyzes the conversion of N5-carboxyaminoimidazole ribonucleotide (N5-CAIR) to 4-carboxy-5-aminoimidazole ribonucleotide (CAIR).</text>
</comment>
<evidence type="ECO:0000259" key="6">
    <source>
        <dbReference type="SMART" id="SM01001"/>
    </source>
</evidence>
<evidence type="ECO:0000313" key="8">
    <source>
        <dbReference type="Proteomes" id="UP000177876"/>
    </source>
</evidence>
<evidence type="ECO:0000256" key="5">
    <source>
        <dbReference type="PIRSR" id="PIRSR001338-1"/>
    </source>
</evidence>
<evidence type="ECO:0000313" key="7">
    <source>
        <dbReference type="EMBL" id="OFW57256.1"/>
    </source>
</evidence>
<reference evidence="7 8" key="1">
    <citation type="journal article" date="2016" name="Nat. Commun.">
        <title>Thousands of microbial genomes shed light on interconnected biogeochemical processes in an aquifer system.</title>
        <authorList>
            <person name="Anantharaman K."/>
            <person name="Brown C.T."/>
            <person name="Hug L.A."/>
            <person name="Sharon I."/>
            <person name="Castelle C.J."/>
            <person name="Probst A.J."/>
            <person name="Thomas B.C."/>
            <person name="Singh A."/>
            <person name="Wilkins M.J."/>
            <person name="Karaoz U."/>
            <person name="Brodie E.L."/>
            <person name="Williams K.H."/>
            <person name="Hubbard S.S."/>
            <person name="Banfield J.F."/>
        </authorList>
    </citation>
    <scope>NUCLEOTIDE SEQUENCE [LARGE SCALE GENOMIC DNA]</scope>
</reference>
<evidence type="ECO:0000256" key="3">
    <source>
        <dbReference type="HAMAP-Rule" id="MF_01929"/>
    </source>
</evidence>
<dbReference type="GO" id="GO:0034023">
    <property type="term" value="F:5-(carboxyamino)imidazole ribonucleotide mutase activity"/>
    <property type="evidence" value="ECO:0007669"/>
    <property type="project" value="UniProtKB-UniRule"/>
</dbReference>
<dbReference type="NCBIfam" id="TIGR01162">
    <property type="entry name" value="purE"/>
    <property type="match status" value="1"/>
</dbReference>
<comment type="pathway">
    <text evidence="3 4">Purine metabolism; IMP biosynthesis via de novo pathway; 5-amino-1-(5-phospho-D-ribosyl)imidazole-4-carboxylate from 5-amino-1-(5-phospho-D-ribosyl)imidazole (N5-CAIR route): step 2/2.</text>
</comment>
<evidence type="ECO:0000256" key="4">
    <source>
        <dbReference type="PIRNR" id="PIRNR001338"/>
    </source>
</evidence>
<dbReference type="Pfam" id="PF00731">
    <property type="entry name" value="AIRC"/>
    <property type="match status" value="1"/>
</dbReference>
<dbReference type="Gene3D" id="3.40.50.1970">
    <property type="match status" value="1"/>
</dbReference>
<feature type="binding site" evidence="3 5">
    <location>
        <position position="41"/>
    </location>
    <ligand>
        <name>substrate</name>
    </ligand>
</feature>
<feature type="binding site" evidence="3 5">
    <location>
        <position position="11"/>
    </location>
    <ligand>
        <name>substrate</name>
    </ligand>
</feature>
<dbReference type="InterPro" id="IPR024694">
    <property type="entry name" value="PurE_prokaryotes"/>
</dbReference>
<dbReference type="Proteomes" id="UP000177876">
    <property type="component" value="Unassembled WGS sequence"/>
</dbReference>
<dbReference type="PANTHER" id="PTHR23046">
    <property type="entry name" value="PHOSPHORIBOSYLAMINOIMIDAZOLE CARBOXYLASE CATALYTIC SUBUNIT"/>
    <property type="match status" value="1"/>
</dbReference>
<comment type="caution">
    <text evidence="7">The sequence shown here is derived from an EMBL/GenBank/DDBJ whole genome shotgun (WGS) entry which is preliminary data.</text>
</comment>
<name>A0A1F2WK82_9ACTN</name>
<dbReference type="AlphaFoldDB" id="A0A1F2WK82"/>
<keyword evidence="2 3" id="KW-0413">Isomerase</keyword>
<gene>
    <name evidence="3" type="primary">purE</name>
    <name evidence="7" type="ORF">A2Y75_07440</name>
</gene>
<comment type="similarity">
    <text evidence="3">Belongs to the AIR carboxylase family. Class I subfamily.</text>
</comment>
<dbReference type="HAMAP" id="MF_01929">
    <property type="entry name" value="PurE_classI"/>
    <property type="match status" value="1"/>
</dbReference>
<sequence>MSGIVALIMGSKSDLKKVVPAEEMLGRMGVKAVTAVISAHRQPEKLREFVESAGEQGVEVFIAAAGKAAHLPGVVASLTTRPVIGLPISSSDLGGLDALLSIVQMPGGIPVATVAIDGAENAALLACSILALKYDDVAEALKVYRKELAEA</sequence>
<dbReference type="GO" id="GO:0006189">
    <property type="term" value="P:'de novo' IMP biosynthetic process"/>
    <property type="evidence" value="ECO:0007669"/>
    <property type="project" value="UniProtKB-UniRule"/>
</dbReference>
<organism evidence="7 8">
    <name type="scientific">Candidatus Solincola sediminis</name>
    <dbReference type="NCBI Taxonomy" id="1797199"/>
    <lineage>
        <taxon>Bacteria</taxon>
        <taxon>Bacillati</taxon>
        <taxon>Actinomycetota</taxon>
        <taxon>Candidatus Geothermincolia</taxon>
        <taxon>Candidatus Geothermincolales</taxon>
        <taxon>Candidatus Geothermincolaceae</taxon>
        <taxon>Candidatus Solincola</taxon>
    </lineage>
</organism>
<dbReference type="UniPathway" id="UPA00074">
    <property type="reaction ID" value="UER00943"/>
</dbReference>